<reference evidence="3 4" key="1">
    <citation type="submission" date="2018-10" db="EMBL/GenBank/DDBJ databases">
        <title>Genome assembly for a Yunnan-Guizhou Plateau 3E fish, Anabarilius grahami (Regan), and its evolutionary and genetic applications.</title>
        <authorList>
            <person name="Jiang W."/>
        </authorList>
    </citation>
    <scope>NUCLEOTIDE SEQUENCE [LARGE SCALE GENOMIC DNA]</scope>
    <source>
        <strain evidence="3">AG-KIZ</strain>
        <tissue evidence="3">Muscle</tissue>
    </source>
</reference>
<feature type="transmembrane region" description="Helical" evidence="1">
    <location>
        <begin position="559"/>
        <end position="580"/>
    </location>
</feature>
<name>A0A3N0Y132_ANAGA</name>
<dbReference type="Pfam" id="PF21381">
    <property type="entry name" value="MCLN_ECD"/>
    <property type="match status" value="1"/>
</dbReference>
<evidence type="ECO:0000313" key="4">
    <source>
        <dbReference type="Proteomes" id="UP000281406"/>
    </source>
</evidence>
<dbReference type="InterPro" id="IPR049134">
    <property type="entry name" value="MCLN_ECD"/>
</dbReference>
<comment type="caution">
    <text evidence="3">The sequence shown here is derived from an EMBL/GenBank/DDBJ whole genome shotgun (WGS) entry which is preliminary data.</text>
</comment>
<feature type="transmembrane region" description="Helical" evidence="1">
    <location>
        <begin position="276"/>
        <end position="297"/>
    </location>
</feature>
<organism evidence="3 4">
    <name type="scientific">Anabarilius grahami</name>
    <name type="common">Kanglang fish</name>
    <name type="synonym">Barilius grahami</name>
    <dbReference type="NCBI Taxonomy" id="495550"/>
    <lineage>
        <taxon>Eukaryota</taxon>
        <taxon>Metazoa</taxon>
        <taxon>Chordata</taxon>
        <taxon>Craniata</taxon>
        <taxon>Vertebrata</taxon>
        <taxon>Euteleostomi</taxon>
        <taxon>Actinopterygii</taxon>
        <taxon>Neopterygii</taxon>
        <taxon>Teleostei</taxon>
        <taxon>Ostariophysi</taxon>
        <taxon>Cypriniformes</taxon>
        <taxon>Xenocyprididae</taxon>
        <taxon>Xenocypridinae</taxon>
        <taxon>Xenocypridinae incertae sedis</taxon>
        <taxon>Anabarilius</taxon>
    </lineage>
</organism>
<dbReference type="Proteomes" id="UP000281406">
    <property type="component" value="Unassembled WGS sequence"/>
</dbReference>
<dbReference type="GO" id="GO:0005886">
    <property type="term" value="C:plasma membrane"/>
    <property type="evidence" value="ECO:0007669"/>
    <property type="project" value="TreeGrafter"/>
</dbReference>
<feature type="domain" description="Mucolipin extracytosolic" evidence="2">
    <location>
        <begin position="83"/>
        <end position="264"/>
    </location>
</feature>
<protein>
    <submittedName>
        <fullName evidence="3">Mucolipin-3</fullName>
    </submittedName>
</protein>
<dbReference type="GO" id="GO:0005765">
    <property type="term" value="C:lysosomal membrane"/>
    <property type="evidence" value="ECO:0007669"/>
    <property type="project" value="TreeGrafter"/>
</dbReference>
<evidence type="ECO:0000256" key="1">
    <source>
        <dbReference type="SAM" id="Phobius"/>
    </source>
</evidence>
<dbReference type="AlphaFoldDB" id="A0A3N0Y132"/>
<dbReference type="OrthoDB" id="263481at2759"/>
<feature type="transmembrane region" description="Helical" evidence="1">
    <location>
        <begin position="426"/>
        <end position="449"/>
    </location>
</feature>
<keyword evidence="1" id="KW-0812">Transmembrane</keyword>
<dbReference type="PANTHER" id="PTHR12127">
    <property type="entry name" value="MUCOLIPIN"/>
    <property type="match status" value="1"/>
</dbReference>
<accession>A0A3N0Y132</accession>
<gene>
    <name evidence="3" type="ORF">DPX16_2060</name>
</gene>
<sequence>MDDSSETYLCINNPNSNRAVHCSESPLEEEVEKFRRKLKYFFMNPCDKYKARRRKPWKLILQIVKIAVVTIQLVSFGLSNQMVVQFKEENLMVFRHLFLKNFTKSSANIYAVYTQHDVYTHIAYTVEQFLMLPSITVGNHDYEKEGDVYTPLTICQQFYHNGSISPANETFDIDAQVDEECSLIYPLHPFSSLTADPLNFTLHFERLLTVTVKFTLKAINLETVQYHELPDCYIFNIMITYNNKPHSGRMVIDLDNDVHIYKCRDWTVTGACQRNMYIMVLFDAVVILILALSLLLCMRSVTAGVLLQFGLKNISQSFTRSSRKRLALWLVNHCHDVPCERRAAARSSNFPQSTGAAFCQETGVTTADYELPAEYTAFFSSRFSKRVSFSDRMQFINGWCILIIVSDVLTITGSLLKIIIQLKAVASYDLCSILLGTGTMLVWIGVLRYMGYLRKYNILIITLRAAFPNVIRFTCCAAMIYLGYCFCGWIVLGPYHSKAGIRQASINVWICTAESDFMQFRTLNLVSESLFSLINGDDMFATFKNMQQKNFVVWLFSRLYLYSFVSLFIYMVLSLFITLITDTYDTIKHQQLDGEPVSDLQAFIMQCKDPPESGCFSENETRGRCLMCCSHR</sequence>
<keyword evidence="1" id="KW-0472">Membrane</keyword>
<keyword evidence="1" id="KW-1133">Transmembrane helix</keyword>
<evidence type="ECO:0000259" key="2">
    <source>
        <dbReference type="Pfam" id="PF21381"/>
    </source>
</evidence>
<feature type="transmembrane region" description="Helical" evidence="1">
    <location>
        <begin position="395"/>
        <end position="420"/>
    </location>
</feature>
<proteinExistence type="predicted"/>
<dbReference type="EMBL" id="RJVU01054669">
    <property type="protein sequence ID" value="ROL01491.1"/>
    <property type="molecule type" value="Genomic_DNA"/>
</dbReference>
<feature type="transmembrane region" description="Helical" evidence="1">
    <location>
        <begin position="470"/>
        <end position="492"/>
    </location>
</feature>
<dbReference type="InterPro" id="IPR039031">
    <property type="entry name" value="Mucolipin"/>
</dbReference>
<keyword evidence="4" id="KW-1185">Reference proteome</keyword>
<dbReference type="PANTHER" id="PTHR12127:SF5">
    <property type="entry name" value="MUCOLIPIN-3"/>
    <property type="match status" value="1"/>
</dbReference>
<dbReference type="GO" id="GO:0072345">
    <property type="term" value="F:NAADP-sensitive calcium-release channel activity"/>
    <property type="evidence" value="ECO:0007669"/>
    <property type="project" value="TreeGrafter"/>
</dbReference>
<evidence type="ECO:0000313" key="3">
    <source>
        <dbReference type="EMBL" id="ROL01491.1"/>
    </source>
</evidence>